<dbReference type="Pfam" id="PF07980">
    <property type="entry name" value="SusD_RagB"/>
    <property type="match status" value="1"/>
</dbReference>
<keyword evidence="4" id="KW-0472">Membrane</keyword>
<evidence type="ECO:0000256" key="4">
    <source>
        <dbReference type="ARBA" id="ARBA00023136"/>
    </source>
</evidence>
<proteinExistence type="inferred from homology"/>
<dbReference type="InterPro" id="IPR012944">
    <property type="entry name" value="SusD_RagB_dom"/>
</dbReference>
<dbReference type="AlphaFoldDB" id="A0A399CWW1"/>
<gene>
    <name evidence="7" type="ORF">D1164_18980</name>
</gene>
<evidence type="ECO:0000256" key="3">
    <source>
        <dbReference type="ARBA" id="ARBA00022729"/>
    </source>
</evidence>
<evidence type="ECO:0000256" key="1">
    <source>
        <dbReference type="ARBA" id="ARBA00004442"/>
    </source>
</evidence>
<evidence type="ECO:0000259" key="6">
    <source>
        <dbReference type="Pfam" id="PF07980"/>
    </source>
</evidence>
<evidence type="ECO:0000313" key="8">
    <source>
        <dbReference type="Proteomes" id="UP000266441"/>
    </source>
</evidence>
<dbReference type="SUPFAM" id="SSF48452">
    <property type="entry name" value="TPR-like"/>
    <property type="match status" value="1"/>
</dbReference>
<comment type="similarity">
    <text evidence="2">Belongs to the SusD family.</text>
</comment>
<dbReference type="PROSITE" id="PS51257">
    <property type="entry name" value="PROKAR_LIPOPROTEIN"/>
    <property type="match status" value="1"/>
</dbReference>
<organism evidence="7 8">
    <name type="scientific">Mariniphaga sediminis</name>
    <dbReference type="NCBI Taxonomy" id="1628158"/>
    <lineage>
        <taxon>Bacteria</taxon>
        <taxon>Pseudomonadati</taxon>
        <taxon>Bacteroidota</taxon>
        <taxon>Bacteroidia</taxon>
        <taxon>Marinilabiliales</taxon>
        <taxon>Prolixibacteraceae</taxon>
        <taxon>Mariniphaga</taxon>
    </lineage>
</organism>
<keyword evidence="3" id="KW-0732">Signal</keyword>
<sequence length="591" mass="66797">MKNNLFIIIISVCFVGLVGCMDFGDDFLEKPPSVDITKDTIFSKLEYAERFLWDAYKTLPYGMPTNWGEGLIMGGDILASITDINQSDIPWAAGKTTYYNGAYQPSFENAAYWAKGTKYNFTKLKYAWKGIRTSYIFIENIGSVPDADINTKKQLIAEARMIIAVHYTDMFRHLGGVPWLTHAYDVNEDTHKERLTSLATTDSIVAIIDKAIPDLPWVVNDPSNWEGRFTQAAALGLKARVLLFSASPLFNSNAPYLAGEASDAKLTWHGGENPELWQKAADTSHELIENVESKGGYGLVYSGNPRQDFQDAYFKRGNGEVLISSRIMYKPTNYNDPNYLPFQLIGWYGIGGPTYNYVEMFPMDNGKPITDPESGYDPENPLANRDPRLRETVLVDGDYYLGRTAEMWVGGIDRPTPDAANCATGFGWRKFGLDRTDATSGTAPTQWPYLRLAEVYLTYAEAANEVNNGPTPEAYRCINMVRNRVGLGDLPTGLSKEAFREAVLVERACEFGYEEVRWFDIIRWKKEEVFKKDITGLNIYRDPETGAKTYEVFDMPPRYWKTNFSPKWYLSAFAPNEIDKGYGLIQNPGWE</sequence>
<accession>A0A399CWW1</accession>
<dbReference type="Gene3D" id="1.25.40.390">
    <property type="match status" value="1"/>
</dbReference>
<feature type="domain" description="RagB/SusD" evidence="6">
    <location>
        <begin position="340"/>
        <end position="590"/>
    </location>
</feature>
<comment type="subcellular location">
    <subcellularLocation>
        <location evidence="1">Cell outer membrane</location>
    </subcellularLocation>
</comment>
<comment type="caution">
    <text evidence="7">The sequence shown here is derived from an EMBL/GenBank/DDBJ whole genome shotgun (WGS) entry which is preliminary data.</text>
</comment>
<evidence type="ECO:0000256" key="2">
    <source>
        <dbReference type="ARBA" id="ARBA00006275"/>
    </source>
</evidence>
<dbReference type="RefSeq" id="WP_119351472.1">
    <property type="nucleotide sequence ID" value="NZ_QWET01000018.1"/>
</dbReference>
<dbReference type="OrthoDB" id="5694214at2"/>
<protein>
    <submittedName>
        <fullName evidence="7">RagB/SusD family nutrient uptake outer membrane protein</fullName>
    </submittedName>
</protein>
<dbReference type="InterPro" id="IPR011990">
    <property type="entry name" value="TPR-like_helical_dom_sf"/>
</dbReference>
<name>A0A399CWW1_9BACT</name>
<dbReference type="GO" id="GO:0009279">
    <property type="term" value="C:cell outer membrane"/>
    <property type="evidence" value="ECO:0007669"/>
    <property type="project" value="UniProtKB-SubCell"/>
</dbReference>
<dbReference type="Proteomes" id="UP000266441">
    <property type="component" value="Unassembled WGS sequence"/>
</dbReference>
<reference evidence="7 8" key="1">
    <citation type="journal article" date="2015" name="Int. J. Syst. Evol. Microbiol.">
        <title>Mariniphaga sediminis sp. nov., isolated from coastal sediment.</title>
        <authorList>
            <person name="Wang F.Q."/>
            <person name="Shen Q.Y."/>
            <person name="Chen G.J."/>
            <person name="Du Z.J."/>
        </authorList>
    </citation>
    <scope>NUCLEOTIDE SEQUENCE [LARGE SCALE GENOMIC DNA]</scope>
    <source>
        <strain evidence="7 8">SY21</strain>
    </source>
</reference>
<dbReference type="EMBL" id="QWET01000018">
    <property type="protein sequence ID" value="RIH63663.1"/>
    <property type="molecule type" value="Genomic_DNA"/>
</dbReference>
<keyword evidence="8" id="KW-1185">Reference proteome</keyword>
<evidence type="ECO:0000313" key="7">
    <source>
        <dbReference type="EMBL" id="RIH63663.1"/>
    </source>
</evidence>
<keyword evidence="5" id="KW-0998">Cell outer membrane</keyword>
<evidence type="ECO:0000256" key="5">
    <source>
        <dbReference type="ARBA" id="ARBA00023237"/>
    </source>
</evidence>